<dbReference type="GO" id="GO:0005737">
    <property type="term" value="C:cytoplasm"/>
    <property type="evidence" value="ECO:0007669"/>
    <property type="project" value="UniProtKB-ARBA"/>
</dbReference>
<dbReference type="SUPFAM" id="SSF54713">
    <property type="entry name" value="Elongation factor Ts (EF-Ts), dimerisation domain"/>
    <property type="match status" value="1"/>
</dbReference>
<reference evidence="5" key="1">
    <citation type="journal article" date="2015" name="Nature">
        <title>Complex archaea that bridge the gap between prokaryotes and eukaryotes.</title>
        <authorList>
            <person name="Spang A."/>
            <person name="Saw J.H."/>
            <person name="Jorgensen S.L."/>
            <person name="Zaremba-Niedzwiedzka K."/>
            <person name="Martijn J."/>
            <person name="Lind A.E."/>
            <person name="van Eijk R."/>
            <person name="Schleper C."/>
            <person name="Guy L."/>
            <person name="Ettema T.J."/>
        </authorList>
    </citation>
    <scope>NUCLEOTIDE SEQUENCE</scope>
</reference>
<dbReference type="FunFam" id="1.10.8.10:FF:000001">
    <property type="entry name" value="Elongation factor Ts"/>
    <property type="match status" value="1"/>
</dbReference>
<dbReference type="InterPro" id="IPR018101">
    <property type="entry name" value="Transl_elong_Ts_CS"/>
</dbReference>
<dbReference type="InterPro" id="IPR036402">
    <property type="entry name" value="EF-Ts_dimer_sf"/>
</dbReference>
<dbReference type="Gene3D" id="3.30.479.20">
    <property type="entry name" value="Elongation factor Ts, dimerisation domain"/>
    <property type="match status" value="1"/>
</dbReference>
<dbReference type="SUPFAM" id="SSF46934">
    <property type="entry name" value="UBA-like"/>
    <property type="match status" value="1"/>
</dbReference>
<dbReference type="InterPro" id="IPR014039">
    <property type="entry name" value="Transl_elong_EFTs/EF1B_dimer"/>
</dbReference>
<keyword evidence="3" id="KW-0648">Protein biosynthesis</keyword>
<dbReference type="PANTHER" id="PTHR11741:SF0">
    <property type="entry name" value="ELONGATION FACTOR TS, MITOCHONDRIAL"/>
    <property type="match status" value="1"/>
</dbReference>
<dbReference type="PROSITE" id="PS01127">
    <property type="entry name" value="EF_TS_2"/>
    <property type="match status" value="1"/>
</dbReference>
<protein>
    <recommendedName>
        <fullName evidence="4">Translation elongation factor EFTs/EF1B dimerisation domain-containing protein</fullName>
    </recommendedName>
</protein>
<evidence type="ECO:0000313" key="5">
    <source>
        <dbReference type="EMBL" id="KKK88716.1"/>
    </source>
</evidence>
<feature type="domain" description="Translation elongation factor EFTs/EF1B dimerisation" evidence="4">
    <location>
        <begin position="92"/>
        <end position="165"/>
    </location>
</feature>
<name>A0A0F9BWB7_9ZZZZ</name>
<proteinExistence type="inferred from homology"/>
<evidence type="ECO:0000259" key="4">
    <source>
        <dbReference type="Pfam" id="PF00889"/>
    </source>
</evidence>
<keyword evidence="2" id="KW-0251">Elongation factor</keyword>
<accession>A0A0F9BWB7</accession>
<dbReference type="InterPro" id="IPR001816">
    <property type="entry name" value="Transl_elong_EFTs/EF1B"/>
</dbReference>
<comment type="caution">
    <text evidence="5">The sequence shown here is derived from an EMBL/GenBank/DDBJ whole genome shotgun (WGS) entry which is preliminary data.</text>
</comment>
<dbReference type="Gene3D" id="1.10.286.20">
    <property type="match status" value="1"/>
</dbReference>
<evidence type="ECO:0000256" key="2">
    <source>
        <dbReference type="ARBA" id="ARBA00022768"/>
    </source>
</evidence>
<dbReference type="PANTHER" id="PTHR11741">
    <property type="entry name" value="ELONGATION FACTOR TS"/>
    <property type="match status" value="1"/>
</dbReference>
<dbReference type="FunFam" id="1.10.286.20:FF:000001">
    <property type="entry name" value="Elongation factor Ts"/>
    <property type="match status" value="1"/>
</dbReference>
<dbReference type="EMBL" id="LAZR01049834">
    <property type="protein sequence ID" value="KKK88716.1"/>
    <property type="molecule type" value="Genomic_DNA"/>
</dbReference>
<gene>
    <name evidence="5" type="ORF">LCGC14_2740350</name>
</gene>
<organism evidence="5">
    <name type="scientific">marine sediment metagenome</name>
    <dbReference type="NCBI Taxonomy" id="412755"/>
    <lineage>
        <taxon>unclassified sequences</taxon>
        <taxon>metagenomes</taxon>
        <taxon>ecological metagenomes</taxon>
    </lineage>
</organism>
<dbReference type="Pfam" id="PF00889">
    <property type="entry name" value="EF_TS"/>
    <property type="match status" value="1"/>
</dbReference>
<dbReference type="AlphaFoldDB" id="A0A0F9BWB7"/>
<sequence length="197" mass="21857">MAAITASIVKQLRETTGVGMMECKKALTEADGDLEKAMKLLRERGLATAQKKSGRETSQGLIATYVHMDKLGVMVEVNCETDFVAKNSDFQTLCKDIAMHIAAANPTYVSPEEVPADLIEKEKEIFRAQVKDKPENIVDKIVEGKIGKFYSEICLTDQVFVKDPDGKQKISELVTAAISRIGENIQIKRFCRMQLGE</sequence>
<dbReference type="CDD" id="cd14275">
    <property type="entry name" value="UBA_EF-Ts"/>
    <property type="match status" value="1"/>
</dbReference>
<dbReference type="GO" id="GO:0003746">
    <property type="term" value="F:translation elongation factor activity"/>
    <property type="evidence" value="ECO:0007669"/>
    <property type="project" value="UniProtKB-KW"/>
</dbReference>
<evidence type="ECO:0000256" key="3">
    <source>
        <dbReference type="ARBA" id="ARBA00022917"/>
    </source>
</evidence>
<dbReference type="PROSITE" id="PS01126">
    <property type="entry name" value="EF_TS_1"/>
    <property type="match status" value="1"/>
</dbReference>
<dbReference type="HAMAP" id="MF_00050">
    <property type="entry name" value="EF_Ts"/>
    <property type="match status" value="1"/>
</dbReference>
<comment type="similarity">
    <text evidence="1">Belongs to the EF-Ts family.</text>
</comment>
<dbReference type="NCBIfam" id="TIGR00116">
    <property type="entry name" value="tsf"/>
    <property type="match status" value="1"/>
</dbReference>
<evidence type="ECO:0000256" key="1">
    <source>
        <dbReference type="ARBA" id="ARBA00005532"/>
    </source>
</evidence>
<dbReference type="InterPro" id="IPR009060">
    <property type="entry name" value="UBA-like_sf"/>
</dbReference>
<dbReference type="Gene3D" id="1.10.8.10">
    <property type="entry name" value="DNA helicase RuvA subunit, C-terminal domain"/>
    <property type="match status" value="1"/>
</dbReference>